<dbReference type="InterPro" id="IPR016162">
    <property type="entry name" value="Ald_DH_N"/>
</dbReference>
<comment type="caution">
    <text evidence="2">The sequence shown here is derived from an EMBL/GenBank/DDBJ whole genome shotgun (WGS) entry which is preliminary data.</text>
</comment>
<dbReference type="InterPro" id="IPR012394">
    <property type="entry name" value="Aldehyde_DH_NAD(P)"/>
</dbReference>
<dbReference type="Gramene" id="Tp57577_TGAC_v2_mRNA21620">
    <property type="protein sequence ID" value="Tp57577_TGAC_v2_mRNA21620"/>
    <property type="gene ID" value="Tp57577_TGAC_v2_gene20908"/>
</dbReference>
<reference evidence="2 3" key="1">
    <citation type="journal article" date="2014" name="Am. J. Bot.">
        <title>Genome assembly and annotation for red clover (Trifolium pratense; Fabaceae).</title>
        <authorList>
            <person name="Istvanek J."/>
            <person name="Jaros M."/>
            <person name="Krenek A."/>
            <person name="Repkova J."/>
        </authorList>
    </citation>
    <scope>NUCLEOTIDE SEQUENCE [LARGE SCALE GENOMIC DNA]</scope>
    <source>
        <strain evidence="3">cv. Tatra</strain>
        <tissue evidence="2">Young leaves</tissue>
    </source>
</reference>
<evidence type="ECO:0000313" key="3">
    <source>
        <dbReference type="Proteomes" id="UP000236291"/>
    </source>
</evidence>
<dbReference type="GO" id="GO:0006081">
    <property type="term" value="P:aldehyde metabolic process"/>
    <property type="evidence" value="ECO:0007669"/>
    <property type="project" value="InterPro"/>
</dbReference>
<dbReference type="GO" id="GO:0004029">
    <property type="term" value="F:aldehyde dehydrogenase (NAD+) activity"/>
    <property type="evidence" value="ECO:0007669"/>
    <property type="project" value="TreeGrafter"/>
</dbReference>
<protein>
    <submittedName>
        <fullName evidence="2">Aldehyde dehydrogenase family 3 member f1-like protein</fullName>
    </submittedName>
</protein>
<proteinExistence type="predicted"/>
<dbReference type="SUPFAM" id="SSF53720">
    <property type="entry name" value="ALDH-like"/>
    <property type="match status" value="1"/>
</dbReference>
<organism evidence="2 3">
    <name type="scientific">Trifolium pratense</name>
    <name type="common">Red clover</name>
    <dbReference type="NCBI Taxonomy" id="57577"/>
    <lineage>
        <taxon>Eukaryota</taxon>
        <taxon>Viridiplantae</taxon>
        <taxon>Streptophyta</taxon>
        <taxon>Embryophyta</taxon>
        <taxon>Tracheophyta</taxon>
        <taxon>Spermatophyta</taxon>
        <taxon>Magnoliopsida</taxon>
        <taxon>eudicotyledons</taxon>
        <taxon>Gunneridae</taxon>
        <taxon>Pentapetalae</taxon>
        <taxon>rosids</taxon>
        <taxon>fabids</taxon>
        <taxon>Fabales</taxon>
        <taxon>Fabaceae</taxon>
        <taxon>Papilionoideae</taxon>
        <taxon>50 kb inversion clade</taxon>
        <taxon>NPAAA clade</taxon>
        <taxon>Hologalegina</taxon>
        <taxon>IRL clade</taxon>
        <taxon>Trifolieae</taxon>
        <taxon>Trifolium</taxon>
    </lineage>
</organism>
<dbReference type="GO" id="GO:0005737">
    <property type="term" value="C:cytoplasm"/>
    <property type="evidence" value="ECO:0007669"/>
    <property type="project" value="TreeGrafter"/>
</dbReference>
<dbReference type="Proteomes" id="UP000236291">
    <property type="component" value="Unassembled WGS sequence"/>
</dbReference>
<name>A0A2K3MHD7_TRIPR</name>
<dbReference type="PANTHER" id="PTHR43570:SF30">
    <property type="entry name" value="ALDEHYDE DEHYDROGENASE"/>
    <property type="match status" value="1"/>
</dbReference>
<keyword evidence="1" id="KW-0560">Oxidoreductase</keyword>
<evidence type="ECO:0000313" key="2">
    <source>
        <dbReference type="EMBL" id="PNX90198.1"/>
    </source>
</evidence>
<dbReference type="STRING" id="57577.A0A2K3MHD7"/>
<dbReference type="InterPro" id="IPR016161">
    <property type="entry name" value="Ald_DH/histidinol_DH"/>
</dbReference>
<dbReference type="AlphaFoldDB" id="A0A2K3MHD7"/>
<reference evidence="2 3" key="2">
    <citation type="journal article" date="2017" name="Front. Plant Sci.">
        <title>Gene Classification and Mining of Molecular Markers Useful in Red Clover (Trifolium pratense) Breeding.</title>
        <authorList>
            <person name="Istvanek J."/>
            <person name="Dluhosova J."/>
            <person name="Dluhos P."/>
            <person name="Patkova L."/>
            <person name="Nedelnik J."/>
            <person name="Repkova J."/>
        </authorList>
    </citation>
    <scope>NUCLEOTIDE SEQUENCE [LARGE SCALE GENOMIC DNA]</scope>
    <source>
        <strain evidence="3">cv. Tatra</strain>
        <tissue evidence="2">Young leaves</tissue>
    </source>
</reference>
<evidence type="ECO:0000256" key="1">
    <source>
        <dbReference type="ARBA" id="ARBA00023002"/>
    </source>
</evidence>
<dbReference type="EMBL" id="ASHM01062087">
    <property type="protein sequence ID" value="PNX90198.1"/>
    <property type="molecule type" value="Genomic_DNA"/>
</dbReference>
<dbReference type="PANTHER" id="PTHR43570">
    <property type="entry name" value="ALDEHYDE DEHYDROGENASE"/>
    <property type="match status" value="1"/>
</dbReference>
<feature type="non-terminal residue" evidence="2">
    <location>
        <position position="63"/>
    </location>
</feature>
<accession>A0A2K3MHD7</accession>
<sequence>MGSVEKDLKNMREYFRSGITKEASWRESQLKGLRRFLMEKENDIFMALMQDLGKHRIEAFRDE</sequence>
<gene>
    <name evidence="2" type="ORF">L195_g046321</name>
</gene>
<dbReference type="Gene3D" id="3.40.605.10">
    <property type="entry name" value="Aldehyde Dehydrogenase, Chain A, domain 1"/>
    <property type="match status" value="1"/>
</dbReference>